<dbReference type="Gene3D" id="3.40.50.1580">
    <property type="entry name" value="Nucleoside phosphorylase domain"/>
    <property type="match status" value="1"/>
</dbReference>
<evidence type="ECO:0000313" key="2">
    <source>
        <dbReference type="EMBL" id="OCL12961.1"/>
    </source>
</evidence>
<sequence length="351" mass="38948">MNCIVFDDETIVNMPNPEEYTVGWVCALSRESVAAQLFLDEHHEEGPEYVSQNDNNSYILGKIGKHNVVIAVLPDGEYGISTAASVARDMVHSFPNVRVGLMVGIGGGAPTEVNDIRLGDVVVSSPRNRNGGVFQYDFGRTVQEKSFQYTKFLDQPPTFLRTAVSALATQYKIKGHKIKSAIEAVIQKNPRLKQEFQRPDLDSDKLYQPNVLYSGNDEASVSCDAVEMLVHRRKRDPQQDDPVIYYGLIASANQLMKDATIRDKLAKERNVLCFEMEAAGLMNHFPCLVIRGISDYCDTHKNDVWQGYAAMTAAAYAKELLLRIHPSQVEAARSIKDTISASEGHSSSSTN</sequence>
<dbReference type="SUPFAM" id="SSF53167">
    <property type="entry name" value="Purine and uridine phosphorylases"/>
    <property type="match status" value="1"/>
</dbReference>
<dbReference type="PANTHER" id="PTHR46082:SF11">
    <property type="entry name" value="AAA+ ATPASE DOMAIN-CONTAINING PROTEIN-RELATED"/>
    <property type="match status" value="1"/>
</dbReference>
<proteinExistence type="predicted"/>
<dbReference type="GO" id="GO:0009116">
    <property type="term" value="P:nucleoside metabolic process"/>
    <property type="evidence" value="ECO:0007669"/>
    <property type="project" value="InterPro"/>
</dbReference>
<keyword evidence="3" id="KW-1185">Reference proteome</keyword>
<reference evidence="2 3" key="1">
    <citation type="journal article" date="2016" name="Nat. Commun.">
        <title>Ectomycorrhizal ecology is imprinted in the genome of the dominant symbiotic fungus Cenococcum geophilum.</title>
        <authorList>
            <consortium name="DOE Joint Genome Institute"/>
            <person name="Peter M."/>
            <person name="Kohler A."/>
            <person name="Ohm R.A."/>
            <person name="Kuo A."/>
            <person name="Krutzmann J."/>
            <person name="Morin E."/>
            <person name="Arend M."/>
            <person name="Barry K.W."/>
            <person name="Binder M."/>
            <person name="Choi C."/>
            <person name="Clum A."/>
            <person name="Copeland A."/>
            <person name="Grisel N."/>
            <person name="Haridas S."/>
            <person name="Kipfer T."/>
            <person name="LaButti K."/>
            <person name="Lindquist E."/>
            <person name="Lipzen A."/>
            <person name="Maire R."/>
            <person name="Meier B."/>
            <person name="Mihaltcheva S."/>
            <person name="Molinier V."/>
            <person name="Murat C."/>
            <person name="Poggeler S."/>
            <person name="Quandt C.A."/>
            <person name="Sperisen C."/>
            <person name="Tritt A."/>
            <person name="Tisserant E."/>
            <person name="Crous P.W."/>
            <person name="Henrissat B."/>
            <person name="Nehls U."/>
            <person name="Egli S."/>
            <person name="Spatafora J.W."/>
            <person name="Grigoriev I.V."/>
            <person name="Martin F.M."/>
        </authorList>
    </citation>
    <scope>NUCLEOTIDE SEQUENCE [LARGE SCALE GENOMIC DNA]</scope>
    <source>
        <strain evidence="2 3">CBS 207.34</strain>
    </source>
</reference>
<dbReference type="InterPro" id="IPR035994">
    <property type="entry name" value="Nucleoside_phosphorylase_sf"/>
</dbReference>
<name>A0A8E2F9A3_9PEZI</name>
<dbReference type="PANTHER" id="PTHR46082">
    <property type="entry name" value="ATP/GTP-BINDING PROTEIN-RELATED"/>
    <property type="match status" value="1"/>
</dbReference>
<feature type="domain" description="Nucleoside phosphorylase" evidence="1">
    <location>
        <begin position="38"/>
        <end position="310"/>
    </location>
</feature>
<dbReference type="Pfam" id="PF01048">
    <property type="entry name" value="PNP_UDP_1"/>
    <property type="match status" value="1"/>
</dbReference>
<organism evidence="2 3">
    <name type="scientific">Glonium stellatum</name>
    <dbReference type="NCBI Taxonomy" id="574774"/>
    <lineage>
        <taxon>Eukaryota</taxon>
        <taxon>Fungi</taxon>
        <taxon>Dikarya</taxon>
        <taxon>Ascomycota</taxon>
        <taxon>Pezizomycotina</taxon>
        <taxon>Dothideomycetes</taxon>
        <taxon>Pleosporomycetidae</taxon>
        <taxon>Gloniales</taxon>
        <taxon>Gloniaceae</taxon>
        <taxon>Glonium</taxon>
    </lineage>
</organism>
<gene>
    <name evidence="2" type="ORF">AOQ84DRAFT_429618</name>
</gene>
<dbReference type="InterPro" id="IPR053137">
    <property type="entry name" value="NLR-like"/>
</dbReference>
<dbReference type="Proteomes" id="UP000250140">
    <property type="component" value="Unassembled WGS sequence"/>
</dbReference>
<dbReference type="AlphaFoldDB" id="A0A8E2F9A3"/>
<accession>A0A8E2F9A3</accession>
<dbReference type="OrthoDB" id="1577640at2759"/>
<feature type="non-terminal residue" evidence="2">
    <location>
        <position position="351"/>
    </location>
</feature>
<protein>
    <submittedName>
        <fullName evidence="2">Purine and uridine phosphorylase</fullName>
    </submittedName>
</protein>
<evidence type="ECO:0000259" key="1">
    <source>
        <dbReference type="Pfam" id="PF01048"/>
    </source>
</evidence>
<dbReference type="EMBL" id="KV748806">
    <property type="protein sequence ID" value="OCL12961.1"/>
    <property type="molecule type" value="Genomic_DNA"/>
</dbReference>
<dbReference type="InterPro" id="IPR000845">
    <property type="entry name" value="Nucleoside_phosphorylase_d"/>
</dbReference>
<evidence type="ECO:0000313" key="3">
    <source>
        <dbReference type="Proteomes" id="UP000250140"/>
    </source>
</evidence>
<dbReference type="GO" id="GO:0003824">
    <property type="term" value="F:catalytic activity"/>
    <property type="evidence" value="ECO:0007669"/>
    <property type="project" value="InterPro"/>
</dbReference>